<dbReference type="RefSeq" id="WP_090622364.1">
    <property type="nucleotide sequence ID" value="NZ_FOFJ01000021.1"/>
</dbReference>
<sequence length="289" mass="31930">MIQVLGSSAYTGELRSPQSRGISPLFRGKISVGEASLRCYIKPMPDTVKLGKQVVENREVLSEALGYTLAKAANYAVPDAAGIIMLKREQIPESVLEHLNAITPGGLQQDYLAWFSQDMQHPSLLKRHIDDAPDFLKDLQLKRLAVRLAAHPETPAIVTFDEWTENSDRNLGNLLESADGKLTLIDHGRLFRLPIWQAATLSTSGLPLSNVIRELVDACTPHWSNKTPTKAARAMAYNSLAGTWRKDGQAAARQVLEEFLDSSDVTHVIAFLESRLEPAHYNKVVGLLI</sequence>
<gene>
    <name evidence="1" type="ORF">SAMN04244573_02492</name>
</gene>
<accession>A0A1H9JUP6</accession>
<evidence type="ECO:0000313" key="1">
    <source>
        <dbReference type="EMBL" id="SEQ90522.1"/>
    </source>
</evidence>
<organism evidence="1 2">
    <name type="scientific">Azotobacter beijerinckii</name>
    <dbReference type="NCBI Taxonomy" id="170623"/>
    <lineage>
        <taxon>Bacteria</taxon>
        <taxon>Pseudomonadati</taxon>
        <taxon>Pseudomonadota</taxon>
        <taxon>Gammaproteobacteria</taxon>
        <taxon>Pseudomonadales</taxon>
        <taxon>Pseudomonadaceae</taxon>
        <taxon>Azotobacter</taxon>
    </lineage>
</organism>
<proteinExistence type="predicted"/>
<protein>
    <submittedName>
        <fullName evidence="1">Uncharacterized protein</fullName>
    </submittedName>
</protein>
<dbReference type="EMBL" id="FOFJ01000021">
    <property type="protein sequence ID" value="SEQ90522.1"/>
    <property type="molecule type" value="Genomic_DNA"/>
</dbReference>
<reference evidence="1 2" key="1">
    <citation type="submission" date="2016-10" db="EMBL/GenBank/DDBJ databases">
        <authorList>
            <person name="de Groot N.N."/>
        </authorList>
    </citation>
    <scope>NUCLEOTIDE SEQUENCE [LARGE SCALE GENOMIC DNA]</scope>
    <source>
        <strain evidence="1 2">DSM 378</strain>
    </source>
</reference>
<dbReference type="Proteomes" id="UP000199267">
    <property type="component" value="Unassembled WGS sequence"/>
</dbReference>
<dbReference type="AlphaFoldDB" id="A0A1H9JUP6"/>
<evidence type="ECO:0000313" key="2">
    <source>
        <dbReference type="Proteomes" id="UP000199267"/>
    </source>
</evidence>
<name>A0A1H9JUP6_9GAMM</name>